<dbReference type="PANTHER" id="PTHR43179">
    <property type="entry name" value="RHAMNOSYLTRANSFERASE WBBL"/>
    <property type="match status" value="1"/>
</dbReference>
<keyword evidence="3" id="KW-1185">Reference proteome</keyword>
<name>A0A4D4JGX1_9PSEU</name>
<evidence type="ECO:0000313" key="3">
    <source>
        <dbReference type="Proteomes" id="UP000298860"/>
    </source>
</evidence>
<evidence type="ECO:0000259" key="1">
    <source>
        <dbReference type="Pfam" id="PF00535"/>
    </source>
</evidence>
<reference evidence="3" key="1">
    <citation type="submission" date="2019-04" db="EMBL/GenBank/DDBJ databases">
        <title>Draft genome sequence of Pseudonocardiaceae bacterium SL3-2-4.</title>
        <authorList>
            <person name="Ningsih F."/>
            <person name="Yokota A."/>
            <person name="Sakai Y."/>
            <person name="Nanatani K."/>
            <person name="Yabe S."/>
            <person name="Oetari A."/>
            <person name="Sjamsuridzal W."/>
        </authorList>
    </citation>
    <scope>NUCLEOTIDE SEQUENCE [LARGE SCALE GENOMIC DNA]</scope>
    <source>
        <strain evidence="3">SL3-2-4</strain>
    </source>
</reference>
<dbReference type="SUPFAM" id="SSF53448">
    <property type="entry name" value="Nucleotide-diphospho-sugar transferases"/>
    <property type="match status" value="1"/>
</dbReference>
<accession>A0A4D4JGX1</accession>
<proteinExistence type="predicted"/>
<dbReference type="InterPro" id="IPR001173">
    <property type="entry name" value="Glyco_trans_2-like"/>
</dbReference>
<protein>
    <submittedName>
        <fullName evidence="2">Glycosyl transferase</fullName>
    </submittedName>
</protein>
<dbReference type="AlphaFoldDB" id="A0A4D4JGX1"/>
<comment type="caution">
    <text evidence="2">The sequence shown here is derived from an EMBL/GenBank/DDBJ whole genome shotgun (WGS) entry which is preliminary data.</text>
</comment>
<keyword evidence="2" id="KW-0808">Transferase</keyword>
<dbReference type="Gene3D" id="3.90.550.10">
    <property type="entry name" value="Spore Coat Polysaccharide Biosynthesis Protein SpsA, Chain A"/>
    <property type="match status" value="1"/>
</dbReference>
<dbReference type="GO" id="GO:0016740">
    <property type="term" value="F:transferase activity"/>
    <property type="evidence" value="ECO:0007669"/>
    <property type="project" value="UniProtKB-KW"/>
</dbReference>
<gene>
    <name evidence="2" type="ORF">GTS_51820</name>
</gene>
<dbReference type="EMBL" id="BJFL01000046">
    <property type="protein sequence ID" value="GDY33549.1"/>
    <property type="molecule type" value="Genomic_DNA"/>
</dbReference>
<dbReference type="RefSeq" id="WP_192909743.1">
    <property type="nucleotide sequence ID" value="NZ_BJFL01000046.1"/>
</dbReference>
<dbReference type="PANTHER" id="PTHR43179:SF7">
    <property type="entry name" value="RHAMNOSYLTRANSFERASE WBBL"/>
    <property type="match status" value="1"/>
</dbReference>
<feature type="domain" description="Glycosyltransferase 2-like" evidence="1">
    <location>
        <begin position="19"/>
        <end position="139"/>
    </location>
</feature>
<sequence>MTTEPDRRDRPQAALDATAIVVTYNSQAHIAACLSALERAGLAVHVVDNASTDHTPRLVATTFPHVRVVTNPVNVGFAAAVNQALHRVDTDIVVLVNPDCVLPPPTAQALLHTLRADAAVGVVGPRLVGVDGRVAISAHPFESLTSLLASRFGGALIPVRLRRLLSGRQRRRAYDACRHGEGPLAVDWISGACLAVRTALLRQLGGLDEGYFMYYEDEELCLQTWRTGARVLYLPSVTAIHAGGASSGDPVLLWPHLYRSMLRFFARHHARTYPIARAAVLLRALLGMALAPAHLPRSCAPPGARLRAWTRVARIALTASRTSSRGNPPCTF</sequence>
<dbReference type="InterPro" id="IPR029044">
    <property type="entry name" value="Nucleotide-diphossugar_trans"/>
</dbReference>
<evidence type="ECO:0000313" key="2">
    <source>
        <dbReference type="EMBL" id="GDY33549.1"/>
    </source>
</evidence>
<dbReference type="Proteomes" id="UP000298860">
    <property type="component" value="Unassembled WGS sequence"/>
</dbReference>
<organism evidence="2 3">
    <name type="scientific">Gandjariella thermophila</name>
    <dbReference type="NCBI Taxonomy" id="1931992"/>
    <lineage>
        <taxon>Bacteria</taxon>
        <taxon>Bacillati</taxon>
        <taxon>Actinomycetota</taxon>
        <taxon>Actinomycetes</taxon>
        <taxon>Pseudonocardiales</taxon>
        <taxon>Pseudonocardiaceae</taxon>
        <taxon>Gandjariella</taxon>
    </lineage>
</organism>
<dbReference type="Pfam" id="PF00535">
    <property type="entry name" value="Glycos_transf_2"/>
    <property type="match status" value="1"/>
</dbReference>
<dbReference type="CDD" id="cd04186">
    <property type="entry name" value="GT_2_like_c"/>
    <property type="match status" value="1"/>
</dbReference>